<keyword evidence="2" id="KW-0238">DNA-binding</keyword>
<name>A0A133XSR6_9LACT</name>
<dbReference type="SMART" id="SM00530">
    <property type="entry name" value="HTH_XRE"/>
    <property type="match status" value="1"/>
</dbReference>
<dbReference type="SUPFAM" id="SSF47413">
    <property type="entry name" value="lambda repressor-like DNA-binding domains"/>
    <property type="match status" value="1"/>
</dbReference>
<dbReference type="PATRIC" id="fig|87541.4.peg.1576"/>
<dbReference type="Pfam" id="PF01381">
    <property type="entry name" value="HTH_3"/>
    <property type="match status" value="1"/>
</dbReference>
<dbReference type="GO" id="GO:0003677">
    <property type="term" value="F:DNA binding"/>
    <property type="evidence" value="ECO:0007669"/>
    <property type="project" value="UniProtKB-KW"/>
</dbReference>
<protein>
    <submittedName>
        <fullName evidence="2">DNA-binding helix-turn-helix protein</fullName>
    </submittedName>
</protein>
<proteinExistence type="predicted"/>
<dbReference type="CDD" id="cd00093">
    <property type="entry name" value="HTH_XRE"/>
    <property type="match status" value="1"/>
</dbReference>
<feature type="domain" description="HTH cro/C1-type" evidence="1">
    <location>
        <begin position="6"/>
        <end position="63"/>
    </location>
</feature>
<evidence type="ECO:0000313" key="3">
    <source>
        <dbReference type="Proteomes" id="UP000070422"/>
    </source>
</evidence>
<organism evidence="2 3">
    <name type="scientific">Aerococcus christensenii</name>
    <dbReference type="NCBI Taxonomy" id="87541"/>
    <lineage>
        <taxon>Bacteria</taxon>
        <taxon>Bacillati</taxon>
        <taxon>Bacillota</taxon>
        <taxon>Bacilli</taxon>
        <taxon>Lactobacillales</taxon>
        <taxon>Aerococcaceae</taxon>
        <taxon>Aerococcus</taxon>
    </lineage>
</organism>
<accession>A0A133XSR6</accession>
<gene>
    <name evidence="2" type="ORF">HMPREF3187_01587</name>
</gene>
<dbReference type="InterPro" id="IPR001387">
    <property type="entry name" value="Cro/C1-type_HTH"/>
</dbReference>
<dbReference type="OrthoDB" id="2135170at2"/>
<dbReference type="PROSITE" id="PS50943">
    <property type="entry name" value="HTH_CROC1"/>
    <property type="match status" value="1"/>
</dbReference>
<evidence type="ECO:0000313" key="2">
    <source>
        <dbReference type="EMBL" id="KXB33978.1"/>
    </source>
</evidence>
<dbReference type="Proteomes" id="UP000070422">
    <property type="component" value="Unassembled WGS sequence"/>
</dbReference>
<comment type="caution">
    <text evidence="2">The sequence shown here is derived from an EMBL/GenBank/DDBJ whole genome shotgun (WGS) entry which is preliminary data.</text>
</comment>
<dbReference type="AlphaFoldDB" id="A0A133XSR6"/>
<reference evidence="2 3" key="1">
    <citation type="submission" date="2016-01" db="EMBL/GenBank/DDBJ databases">
        <authorList>
            <person name="Oliw E.H."/>
        </authorList>
    </citation>
    <scope>NUCLEOTIDE SEQUENCE [LARGE SCALE GENOMIC DNA]</scope>
    <source>
        <strain evidence="2 3">KA00635</strain>
    </source>
</reference>
<dbReference type="RefSeq" id="WP_060937270.1">
    <property type="nucleotide sequence ID" value="NZ_JASOZP010000044.1"/>
</dbReference>
<dbReference type="Gene3D" id="1.10.260.40">
    <property type="entry name" value="lambda repressor-like DNA-binding domains"/>
    <property type="match status" value="1"/>
</dbReference>
<dbReference type="InterPro" id="IPR010982">
    <property type="entry name" value="Lambda_DNA-bd_dom_sf"/>
</dbReference>
<dbReference type="EMBL" id="LSCQ01000088">
    <property type="protein sequence ID" value="KXB33978.1"/>
    <property type="molecule type" value="Genomic_DNA"/>
</dbReference>
<sequence>MTKYTLEQWRKLKGLSQEELARKSGLSARTIINYEKEPNAFSKASYQKVQKIADILEIKLSQFIL</sequence>
<evidence type="ECO:0000259" key="1">
    <source>
        <dbReference type="PROSITE" id="PS50943"/>
    </source>
</evidence>